<dbReference type="GO" id="GO:0005634">
    <property type="term" value="C:nucleus"/>
    <property type="evidence" value="ECO:0007669"/>
    <property type="project" value="UniProtKB-SubCell"/>
</dbReference>
<dbReference type="OrthoDB" id="77828at2759"/>
<evidence type="ECO:0000256" key="3">
    <source>
        <dbReference type="ARBA" id="ARBA00017411"/>
    </source>
</evidence>
<evidence type="ECO:0000256" key="1">
    <source>
        <dbReference type="ARBA" id="ARBA00004123"/>
    </source>
</evidence>
<dbReference type="InterPro" id="IPR012340">
    <property type="entry name" value="NA-bd_OB-fold"/>
</dbReference>
<evidence type="ECO:0000259" key="10">
    <source>
        <dbReference type="Pfam" id="PF10451"/>
    </source>
</evidence>
<dbReference type="RefSeq" id="XP_033525039.1">
    <property type="nucleotide sequence ID" value="XM_033663604.1"/>
</dbReference>
<comment type="subcellular location">
    <subcellularLocation>
        <location evidence="2">Chromosome</location>
        <location evidence="2">Telomere</location>
    </subcellularLocation>
    <subcellularLocation>
        <location evidence="1">Nucleus</location>
    </subcellularLocation>
</comment>
<dbReference type="InterPro" id="IPR040260">
    <property type="entry name" value="RFA2-like"/>
</dbReference>
<evidence type="ECO:0000256" key="5">
    <source>
        <dbReference type="ARBA" id="ARBA00022895"/>
    </source>
</evidence>
<feature type="region of interest" description="Disordered" evidence="9">
    <location>
        <begin position="202"/>
        <end position="226"/>
    </location>
</feature>
<dbReference type="GO" id="GO:0000781">
    <property type="term" value="C:chromosome, telomeric region"/>
    <property type="evidence" value="ECO:0007669"/>
    <property type="project" value="UniProtKB-SubCell"/>
</dbReference>
<evidence type="ECO:0000313" key="12">
    <source>
        <dbReference type="Proteomes" id="UP000799771"/>
    </source>
</evidence>
<dbReference type="EMBL" id="ML977504">
    <property type="protein sequence ID" value="KAF2130652.1"/>
    <property type="molecule type" value="Genomic_DNA"/>
</dbReference>
<evidence type="ECO:0000313" key="11">
    <source>
        <dbReference type="EMBL" id="KAF2130652.1"/>
    </source>
</evidence>
<dbReference type="Pfam" id="PF10451">
    <property type="entry name" value="Stn1"/>
    <property type="match status" value="1"/>
</dbReference>
<dbReference type="PANTHER" id="PTHR13989">
    <property type="entry name" value="REPLICATION PROTEIN A-RELATED"/>
    <property type="match status" value="1"/>
</dbReference>
<accession>A0A6A6AFA5</accession>
<dbReference type="PANTHER" id="PTHR13989:SF33">
    <property type="entry name" value="CST COMPLEX SUBUNIT STN1"/>
    <property type="match status" value="1"/>
</dbReference>
<evidence type="ECO:0000256" key="7">
    <source>
        <dbReference type="ARBA" id="ARBA00023242"/>
    </source>
</evidence>
<gene>
    <name evidence="11" type="ORF">P153DRAFT_288630</name>
</gene>
<dbReference type="GO" id="GO:0003677">
    <property type="term" value="F:DNA binding"/>
    <property type="evidence" value="ECO:0007669"/>
    <property type="project" value="UniProtKB-KW"/>
</dbReference>
<evidence type="ECO:0000256" key="6">
    <source>
        <dbReference type="ARBA" id="ARBA00023125"/>
    </source>
</evidence>
<reference evidence="11" key="1">
    <citation type="journal article" date="2020" name="Stud. Mycol.">
        <title>101 Dothideomycetes genomes: a test case for predicting lifestyles and emergence of pathogens.</title>
        <authorList>
            <person name="Haridas S."/>
            <person name="Albert R."/>
            <person name="Binder M."/>
            <person name="Bloem J."/>
            <person name="Labutti K."/>
            <person name="Salamov A."/>
            <person name="Andreopoulos B."/>
            <person name="Baker S."/>
            <person name="Barry K."/>
            <person name="Bills G."/>
            <person name="Bluhm B."/>
            <person name="Cannon C."/>
            <person name="Castanera R."/>
            <person name="Culley D."/>
            <person name="Daum C."/>
            <person name="Ezra D."/>
            <person name="Gonzalez J."/>
            <person name="Henrissat B."/>
            <person name="Kuo A."/>
            <person name="Liang C."/>
            <person name="Lipzen A."/>
            <person name="Lutzoni F."/>
            <person name="Magnuson J."/>
            <person name="Mondo S."/>
            <person name="Nolan M."/>
            <person name="Ohm R."/>
            <person name="Pangilinan J."/>
            <person name="Park H.-J."/>
            <person name="Ramirez L."/>
            <person name="Alfaro M."/>
            <person name="Sun H."/>
            <person name="Tritt A."/>
            <person name="Yoshinaga Y."/>
            <person name="Zwiers L.-H."/>
            <person name="Turgeon B."/>
            <person name="Goodwin S."/>
            <person name="Spatafora J."/>
            <person name="Crous P."/>
            <person name="Grigoriev I."/>
        </authorList>
    </citation>
    <scope>NUCLEOTIDE SEQUENCE</scope>
    <source>
        <strain evidence="11">CBS 119687</strain>
    </source>
</reference>
<dbReference type="Gene3D" id="2.40.50.140">
    <property type="entry name" value="Nucleic acid-binding proteins"/>
    <property type="match status" value="1"/>
</dbReference>
<evidence type="ECO:0000256" key="8">
    <source>
        <dbReference type="ARBA" id="ARBA00030039"/>
    </source>
</evidence>
<evidence type="ECO:0000256" key="4">
    <source>
        <dbReference type="ARBA" id="ARBA00022454"/>
    </source>
</evidence>
<protein>
    <recommendedName>
        <fullName evidence="3">CST complex subunit STN1</fullName>
    </recommendedName>
    <alternativeName>
        <fullName evidence="8">Suppressor of cdc thirteen homolog</fullName>
    </alternativeName>
</protein>
<sequence>MSKHPPARPYRLYPAYCFRASPTFDAWVKITAADVQALRSEPEFQGQRIYFHLNHPIRYVRIVGVVVAIDDINLKYTVLTIDDGSGANIELKIVRTSVETYNPKSTPTSTQIDNVNVISQFGVFEVTVDHVCLDIGSVIKAKGTISEFRGIKQLELKRIWVISTTNEEAQAWAETAAYKKKVLSTPWHIGSSEHEKIKNSIKAEKKKVQDDARQDVEREVRRAQRRKDKEAYLAQREVKLESRRRREETMMDAGALI</sequence>
<dbReference type="CDD" id="cd03524">
    <property type="entry name" value="RPA2_OBF_family"/>
    <property type="match status" value="1"/>
</dbReference>
<keyword evidence="6" id="KW-0238">DNA-binding</keyword>
<keyword evidence="5" id="KW-0779">Telomere</keyword>
<dbReference type="Proteomes" id="UP000799771">
    <property type="component" value="Unassembled WGS sequence"/>
</dbReference>
<organism evidence="11 12">
    <name type="scientific">Dothidotthia symphoricarpi CBS 119687</name>
    <dbReference type="NCBI Taxonomy" id="1392245"/>
    <lineage>
        <taxon>Eukaryota</taxon>
        <taxon>Fungi</taxon>
        <taxon>Dikarya</taxon>
        <taxon>Ascomycota</taxon>
        <taxon>Pezizomycotina</taxon>
        <taxon>Dothideomycetes</taxon>
        <taxon>Pleosporomycetidae</taxon>
        <taxon>Pleosporales</taxon>
        <taxon>Dothidotthiaceae</taxon>
        <taxon>Dothidotthia</taxon>
    </lineage>
</organism>
<feature type="domain" description="CST complex subunit Stn1 N-terminal" evidence="10">
    <location>
        <begin position="47"/>
        <end position="213"/>
    </location>
</feature>
<evidence type="ECO:0000256" key="9">
    <source>
        <dbReference type="SAM" id="MobiDB-lite"/>
    </source>
</evidence>
<keyword evidence="12" id="KW-1185">Reference proteome</keyword>
<dbReference type="GeneID" id="54404036"/>
<dbReference type="SUPFAM" id="SSF50249">
    <property type="entry name" value="Nucleic acid-binding proteins"/>
    <property type="match status" value="1"/>
</dbReference>
<dbReference type="InterPro" id="IPR018856">
    <property type="entry name" value="Stn1_N"/>
</dbReference>
<name>A0A6A6AFA5_9PLEO</name>
<keyword evidence="7" id="KW-0539">Nucleus</keyword>
<dbReference type="AlphaFoldDB" id="A0A6A6AFA5"/>
<evidence type="ECO:0000256" key="2">
    <source>
        <dbReference type="ARBA" id="ARBA00004574"/>
    </source>
</evidence>
<keyword evidence="4" id="KW-0158">Chromosome</keyword>
<proteinExistence type="predicted"/>